<evidence type="ECO:0000313" key="4">
    <source>
        <dbReference type="Proteomes" id="UP000215738"/>
    </source>
</evidence>
<dbReference type="OrthoDB" id="5636356at2"/>
<reference evidence="3 5" key="2">
    <citation type="submission" date="2018-06" db="EMBL/GenBank/DDBJ databases">
        <authorList>
            <consortium name="Pathogen Informatics"/>
            <person name="Doyle S."/>
        </authorList>
    </citation>
    <scope>NUCLEOTIDE SEQUENCE [LARGE SCALE GENOMIC DNA]</scope>
    <source>
        <strain evidence="3 5">NCTC10851</strain>
    </source>
</reference>
<dbReference type="Proteomes" id="UP000215738">
    <property type="component" value="Unassembled WGS sequence"/>
</dbReference>
<proteinExistence type="predicted"/>
<feature type="domain" description="HTH cro/C1-type" evidence="1">
    <location>
        <begin position="44"/>
        <end position="78"/>
    </location>
</feature>
<protein>
    <submittedName>
        <fullName evidence="3">Helix-turn-helix domain</fullName>
    </submittedName>
    <submittedName>
        <fullName evidence="2">Transcriptional regulator</fullName>
    </submittedName>
</protein>
<gene>
    <name evidence="2" type="ORF">CFY87_07865</name>
    <name evidence="3" type="ORF">NCTC10851_01982</name>
</gene>
<dbReference type="AlphaFoldDB" id="A0A263HAY2"/>
<dbReference type="PROSITE" id="PS50943">
    <property type="entry name" value="HTH_CROC1"/>
    <property type="match status" value="1"/>
</dbReference>
<dbReference type="Gene3D" id="1.10.260.40">
    <property type="entry name" value="lambda repressor-like DNA-binding domains"/>
    <property type="match status" value="1"/>
</dbReference>
<evidence type="ECO:0000313" key="2">
    <source>
        <dbReference type="EMBL" id="OZN24623.1"/>
    </source>
</evidence>
<dbReference type="EMBL" id="UFSB01000001">
    <property type="protein sequence ID" value="SUU38225.1"/>
    <property type="molecule type" value="Genomic_DNA"/>
</dbReference>
<reference evidence="2 4" key="1">
    <citation type="submission" date="2017-07" db="EMBL/GenBank/DDBJ databases">
        <title>Virulence factors identified in Actinobacillus seminis.</title>
        <authorList>
            <person name="Negrete-Abascal E."/>
            <person name="Vaca-Pacheco S."/>
            <person name="Montes-Garcia F."/>
            <person name="Leyto-Gil A.M."/>
            <person name="Fragoso-Garcia E."/>
            <person name="Carvente-Garcia R."/>
            <person name="Perez-Agueros S."/>
            <person name="Castelan-Sanchez H.G."/>
            <person name="Garcia-Molina A."/>
            <person name="Villamar T.E."/>
            <person name="Vazquez-Cruz C."/>
        </authorList>
    </citation>
    <scope>NUCLEOTIDE SEQUENCE [LARGE SCALE GENOMIC DNA]</scope>
    <source>
        <strain evidence="2 4">ATCC 15768</strain>
    </source>
</reference>
<dbReference type="GO" id="GO:0003677">
    <property type="term" value="F:DNA binding"/>
    <property type="evidence" value="ECO:0007669"/>
    <property type="project" value="InterPro"/>
</dbReference>
<dbReference type="InterPro" id="IPR010982">
    <property type="entry name" value="Lambda_DNA-bd_dom_sf"/>
</dbReference>
<dbReference type="Proteomes" id="UP000254507">
    <property type="component" value="Unassembled WGS sequence"/>
</dbReference>
<evidence type="ECO:0000313" key="3">
    <source>
        <dbReference type="EMBL" id="SUU38225.1"/>
    </source>
</evidence>
<dbReference type="EMBL" id="NLFK01000007">
    <property type="protein sequence ID" value="OZN24623.1"/>
    <property type="molecule type" value="Genomic_DNA"/>
</dbReference>
<evidence type="ECO:0000313" key="5">
    <source>
        <dbReference type="Proteomes" id="UP000254507"/>
    </source>
</evidence>
<dbReference type="InParanoid" id="A0A263HAY2"/>
<dbReference type="InterPro" id="IPR001387">
    <property type="entry name" value="Cro/C1-type_HTH"/>
</dbReference>
<name>A0A263HAY2_9PAST</name>
<organism evidence="3 5">
    <name type="scientific">Actinobacillus seminis</name>
    <dbReference type="NCBI Taxonomy" id="722"/>
    <lineage>
        <taxon>Bacteria</taxon>
        <taxon>Pseudomonadati</taxon>
        <taxon>Pseudomonadota</taxon>
        <taxon>Gammaproteobacteria</taxon>
        <taxon>Pasteurellales</taxon>
        <taxon>Pasteurellaceae</taxon>
        <taxon>Actinobacillus</taxon>
    </lineage>
</organism>
<evidence type="ECO:0000259" key="1">
    <source>
        <dbReference type="PROSITE" id="PS50943"/>
    </source>
</evidence>
<dbReference type="SUPFAM" id="SSF47413">
    <property type="entry name" value="lambda repressor-like DNA-binding domains"/>
    <property type="match status" value="1"/>
</dbReference>
<accession>A0A263HAY2</accession>
<sequence length="121" mass="13856">MKIKTEQEKFGERLRLAIENAKLSHLKTSDIATRFNLRHSAEPVTPQAVYKWLNGLSIPSSDKIDTLAELLNISPQWLRYGISEEDRTTNLSSIDDALIAMFLALTEEQKKIIIDVIRNFK</sequence>
<dbReference type="Pfam" id="PF01381">
    <property type="entry name" value="HTH_3"/>
    <property type="match status" value="1"/>
</dbReference>
<dbReference type="RefSeq" id="WP_094946662.1">
    <property type="nucleotide sequence ID" value="NZ_NLFK01000007.1"/>
</dbReference>
<keyword evidence="4" id="KW-1185">Reference proteome</keyword>